<feature type="chain" id="PRO_5020735182" description="Lytic murein transglycosylase" evidence="1">
    <location>
        <begin position="21"/>
        <end position="91"/>
    </location>
</feature>
<name>A0A4V1BIM6_9RHOB</name>
<dbReference type="RefSeq" id="WP_135311771.1">
    <property type="nucleotide sequence ID" value="NZ_CP038439.1"/>
</dbReference>
<accession>A0A4V1BIM6</accession>
<evidence type="ECO:0008006" key="4">
    <source>
        <dbReference type="Google" id="ProtNLM"/>
    </source>
</evidence>
<feature type="signal peptide" evidence="1">
    <location>
        <begin position="1"/>
        <end position="20"/>
    </location>
</feature>
<reference evidence="3" key="1">
    <citation type="submission" date="2019-03" db="EMBL/GenBank/DDBJ databases">
        <authorList>
            <person name="Li J."/>
        </authorList>
    </citation>
    <scope>NUCLEOTIDE SEQUENCE [LARGE SCALE GENOMIC DNA]</scope>
    <source>
        <strain evidence="3">2251</strain>
    </source>
</reference>
<evidence type="ECO:0000313" key="3">
    <source>
        <dbReference type="Proteomes" id="UP000296374"/>
    </source>
</evidence>
<protein>
    <recommendedName>
        <fullName evidence="4">Lytic murein transglycosylase</fullName>
    </recommendedName>
</protein>
<dbReference type="AlphaFoldDB" id="A0A4V1BIM6"/>
<dbReference type="KEGG" id="plia:E4191_01135"/>
<proteinExistence type="predicted"/>
<dbReference type="EMBL" id="CP038439">
    <property type="protein sequence ID" value="QBX33472.1"/>
    <property type="molecule type" value="Genomic_DNA"/>
</dbReference>
<dbReference type="Proteomes" id="UP000296374">
    <property type="component" value="Chromosome"/>
</dbReference>
<gene>
    <name evidence="2" type="ORF">E4191_01135</name>
</gene>
<organism evidence="2 3">
    <name type="scientific">Paracoccus liaowanqingii</name>
    <dbReference type="NCBI Taxonomy" id="2560053"/>
    <lineage>
        <taxon>Bacteria</taxon>
        <taxon>Pseudomonadati</taxon>
        <taxon>Pseudomonadota</taxon>
        <taxon>Alphaproteobacteria</taxon>
        <taxon>Rhodobacterales</taxon>
        <taxon>Paracoccaceae</taxon>
        <taxon>Paracoccus</taxon>
    </lineage>
</organism>
<evidence type="ECO:0000256" key="1">
    <source>
        <dbReference type="SAM" id="SignalP"/>
    </source>
</evidence>
<evidence type="ECO:0000313" key="2">
    <source>
        <dbReference type="EMBL" id="QBX33472.1"/>
    </source>
</evidence>
<sequence length="91" mass="10007">MRRAAPYLVAMSLAAGSAAATDAEQLARDASDWLLSGQGLPRDYRVLLLQMDSADRLLAIAFLRRVGLLTDRPWTVEDVLRPAQPQTELAK</sequence>
<keyword evidence="1" id="KW-0732">Signal</keyword>